<dbReference type="InterPro" id="IPR052155">
    <property type="entry name" value="Biofilm_reg_signaling"/>
</dbReference>
<dbReference type="Gene3D" id="3.30.70.270">
    <property type="match status" value="1"/>
</dbReference>
<dbReference type="GO" id="GO:0007165">
    <property type="term" value="P:signal transduction"/>
    <property type="evidence" value="ECO:0007669"/>
    <property type="project" value="InterPro"/>
</dbReference>
<dbReference type="PANTHER" id="PTHR44757:SF2">
    <property type="entry name" value="BIOFILM ARCHITECTURE MAINTENANCE PROTEIN MBAA"/>
    <property type="match status" value="1"/>
</dbReference>
<dbReference type="SUPFAM" id="SSF141868">
    <property type="entry name" value="EAL domain-like"/>
    <property type="match status" value="1"/>
</dbReference>
<feature type="transmembrane region" description="Helical" evidence="1">
    <location>
        <begin position="260"/>
        <end position="283"/>
    </location>
</feature>
<keyword evidence="1" id="KW-0812">Transmembrane</keyword>
<dbReference type="Gene3D" id="3.20.20.450">
    <property type="entry name" value="EAL domain"/>
    <property type="match status" value="1"/>
</dbReference>
<dbReference type="SMART" id="SM00267">
    <property type="entry name" value="GGDEF"/>
    <property type="match status" value="1"/>
</dbReference>
<feature type="domain" description="GGDEF" evidence="4">
    <location>
        <begin position="368"/>
        <end position="509"/>
    </location>
</feature>
<dbReference type="InterPro" id="IPR043128">
    <property type="entry name" value="Rev_trsase/Diguanyl_cyclase"/>
</dbReference>
<evidence type="ECO:0000313" key="5">
    <source>
        <dbReference type="EMBL" id="OEE79715.1"/>
    </source>
</evidence>
<dbReference type="InterPro" id="IPR000160">
    <property type="entry name" value="GGDEF_dom"/>
</dbReference>
<sequence>MKLSKRILLLIAPVIIISAAASSYIIYASQKDALIKREDSYLQLNMEKLAGHFRQARSFLNSYAYTLTKSDIIRQYFLNAQNPYRELELIENLQETIKVLQAGDSSFSSLAILDSNQDLLYYAENSTDPFAEIDPAILHHVKQKYQTSLAASDINYVLSSQGDGMLVRYEVLDKRTIARPLIKQQDDIFFVVVSVSLDKFNTLRRQIEFDNQTSIFASSEPINTNKGLTQSIKLANDLYITVDPAQFILNNKLQDIWRQLILSFGTSALITVLLLLILLYRYVINPITRLDKQLQQVEKKQRDNIQPLNTNDEMGRLSTRFYDMYNELDNTYRKTKTLAENDHLTKLANRHQFQNYANSILSSPLASCNIWVLYIDLDNFKFVNDQYGHQVGDSLLVEFAEQVTRLCDDFSHQYGTKSLASRLSGDEFAIFICSPNNFKDAAKAFAEQILAPLQGGFKSEFGSFPITASIGVATYPLDGDHIEKLLSNADTAMYQAKRAGKNQFAHYSLDLDKIVQRRSNIERALRAHQYINEFSLVFMPYLNTQGTEVIGVEALLRWHSEQLGFISPDEFIPIAEQTGLFEEIDRWVIAQSFARFDQLQTAFDIPVQLSINLSSAELSSTKLAMFIEEHAQQYGIPRHLIDFEITETFAADSKGFPLLYKLSKLGYNLAIDDFGSGYTSITQLVQYPVQKIKFDRLFLETLVATNNQNVIKPLIELCHAQSKTVTAEGIETQEMHEWLADQQCDFMQGYYFGKPMDIDQLSIWYQQLKGL</sequence>
<dbReference type="PANTHER" id="PTHR44757">
    <property type="entry name" value="DIGUANYLATE CYCLASE DGCP"/>
    <property type="match status" value="1"/>
</dbReference>
<dbReference type="InterPro" id="IPR029787">
    <property type="entry name" value="Nucleotide_cyclase"/>
</dbReference>
<dbReference type="AlphaFoldDB" id="A0A1E5D7N6"/>
<dbReference type="PROSITE" id="PS50883">
    <property type="entry name" value="EAL"/>
    <property type="match status" value="1"/>
</dbReference>
<dbReference type="Pfam" id="PF00563">
    <property type="entry name" value="EAL"/>
    <property type="match status" value="1"/>
</dbReference>
<keyword evidence="1" id="KW-1133">Transmembrane helix</keyword>
<evidence type="ECO:0000256" key="1">
    <source>
        <dbReference type="SAM" id="Phobius"/>
    </source>
</evidence>
<dbReference type="RefSeq" id="WP_017053101.1">
    <property type="nucleotide sequence ID" value="NZ_AJYW02000018.1"/>
</dbReference>
<name>A0A1E5D7N6_9VIBR</name>
<protein>
    <submittedName>
        <fullName evidence="5">Diguanylate phosphodiesterase</fullName>
    </submittedName>
</protein>
<dbReference type="NCBIfam" id="TIGR00254">
    <property type="entry name" value="GGDEF"/>
    <property type="match status" value="1"/>
</dbReference>
<gene>
    <name evidence="5" type="ORF">A130_10910</name>
</gene>
<dbReference type="PROSITE" id="PS50887">
    <property type="entry name" value="GGDEF"/>
    <property type="match status" value="1"/>
</dbReference>
<reference evidence="5 6" key="1">
    <citation type="journal article" date="2012" name="Science">
        <title>Ecological populations of bacteria act as socially cohesive units of antibiotic production and resistance.</title>
        <authorList>
            <person name="Cordero O.X."/>
            <person name="Wildschutte H."/>
            <person name="Kirkup B."/>
            <person name="Proehl S."/>
            <person name="Ngo L."/>
            <person name="Hussain F."/>
            <person name="Le Roux F."/>
            <person name="Mincer T."/>
            <person name="Polz M.F."/>
        </authorList>
    </citation>
    <scope>NUCLEOTIDE SEQUENCE [LARGE SCALE GENOMIC DNA]</scope>
    <source>
        <strain evidence="5 6">FF-238</strain>
    </source>
</reference>
<evidence type="ECO:0000259" key="4">
    <source>
        <dbReference type="PROSITE" id="PS50887"/>
    </source>
</evidence>
<proteinExistence type="predicted"/>
<keyword evidence="1" id="KW-0472">Membrane</keyword>
<feature type="domain" description="HAMP" evidence="3">
    <location>
        <begin position="281"/>
        <end position="333"/>
    </location>
</feature>
<evidence type="ECO:0000313" key="6">
    <source>
        <dbReference type="Proteomes" id="UP000094165"/>
    </source>
</evidence>
<dbReference type="PROSITE" id="PS50885">
    <property type="entry name" value="HAMP"/>
    <property type="match status" value="1"/>
</dbReference>
<feature type="domain" description="EAL" evidence="2">
    <location>
        <begin position="514"/>
        <end position="769"/>
    </location>
</feature>
<dbReference type="Pfam" id="PF00990">
    <property type="entry name" value="GGDEF"/>
    <property type="match status" value="1"/>
</dbReference>
<dbReference type="InterPro" id="IPR035919">
    <property type="entry name" value="EAL_sf"/>
</dbReference>
<dbReference type="InterPro" id="IPR003660">
    <property type="entry name" value="HAMP_dom"/>
</dbReference>
<organism evidence="5 6">
    <name type="scientific">Vibrio genomosp. F6 str. FF-238</name>
    <dbReference type="NCBI Taxonomy" id="1191298"/>
    <lineage>
        <taxon>Bacteria</taxon>
        <taxon>Pseudomonadati</taxon>
        <taxon>Pseudomonadota</taxon>
        <taxon>Gammaproteobacteria</taxon>
        <taxon>Vibrionales</taxon>
        <taxon>Vibrionaceae</taxon>
        <taxon>Vibrio</taxon>
    </lineage>
</organism>
<dbReference type="SUPFAM" id="SSF55073">
    <property type="entry name" value="Nucleotide cyclase"/>
    <property type="match status" value="1"/>
</dbReference>
<keyword evidence="6" id="KW-1185">Reference proteome</keyword>
<comment type="caution">
    <text evidence="5">The sequence shown here is derived from an EMBL/GenBank/DDBJ whole genome shotgun (WGS) entry which is preliminary data.</text>
</comment>
<dbReference type="SUPFAM" id="SSF158472">
    <property type="entry name" value="HAMP domain-like"/>
    <property type="match status" value="1"/>
</dbReference>
<dbReference type="Proteomes" id="UP000094165">
    <property type="component" value="Unassembled WGS sequence"/>
</dbReference>
<evidence type="ECO:0000259" key="3">
    <source>
        <dbReference type="PROSITE" id="PS50885"/>
    </source>
</evidence>
<accession>A0A1E5D7N6</accession>
<dbReference type="InterPro" id="IPR001633">
    <property type="entry name" value="EAL_dom"/>
</dbReference>
<dbReference type="Gene3D" id="6.10.340.10">
    <property type="match status" value="1"/>
</dbReference>
<dbReference type="EMBL" id="AJYW02000018">
    <property type="protein sequence ID" value="OEE79715.1"/>
    <property type="molecule type" value="Genomic_DNA"/>
</dbReference>
<dbReference type="GO" id="GO:0016020">
    <property type="term" value="C:membrane"/>
    <property type="evidence" value="ECO:0007669"/>
    <property type="project" value="InterPro"/>
</dbReference>
<evidence type="ECO:0000259" key="2">
    <source>
        <dbReference type="PROSITE" id="PS50883"/>
    </source>
</evidence>
<dbReference type="SMART" id="SM00052">
    <property type="entry name" value="EAL"/>
    <property type="match status" value="1"/>
</dbReference>
<dbReference type="CDD" id="cd01949">
    <property type="entry name" value="GGDEF"/>
    <property type="match status" value="1"/>
</dbReference>
<dbReference type="CDD" id="cd01948">
    <property type="entry name" value="EAL"/>
    <property type="match status" value="1"/>
</dbReference>